<evidence type="ECO:0000256" key="2">
    <source>
        <dbReference type="PROSITE-ProRule" id="PRU00325"/>
    </source>
</evidence>
<dbReference type="OrthoDB" id="9760715at2"/>
<feature type="domain" description="Helicase C-terminal" evidence="5">
    <location>
        <begin position="913"/>
        <end position="1070"/>
    </location>
</feature>
<evidence type="ECO:0000256" key="1">
    <source>
        <dbReference type="ARBA" id="ARBA00022801"/>
    </source>
</evidence>
<dbReference type="InterPro" id="IPR049730">
    <property type="entry name" value="SNF2/RAD54-like_C"/>
</dbReference>
<keyword evidence="1" id="KW-0378">Hydrolase</keyword>
<organism evidence="6 7">
    <name type="scientific">Ruminiclostridium cellulolyticum (strain ATCC 35319 / DSM 5812 / JCM 6584 / H10)</name>
    <name type="common">Clostridium cellulolyticum</name>
    <dbReference type="NCBI Taxonomy" id="394503"/>
    <lineage>
        <taxon>Bacteria</taxon>
        <taxon>Bacillati</taxon>
        <taxon>Bacillota</taxon>
        <taxon>Clostridia</taxon>
        <taxon>Eubacteriales</taxon>
        <taxon>Oscillospiraceae</taxon>
        <taxon>Ruminiclostridium</taxon>
    </lineage>
</organism>
<dbReference type="CDD" id="cd18793">
    <property type="entry name" value="SF2_C_SNF"/>
    <property type="match status" value="1"/>
</dbReference>
<dbReference type="InterPro" id="IPR013663">
    <property type="entry name" value="Helicase_SWF/SNF/SWI_bac"/>
</dbReference>
<evidence type="ECO:0000313" key="7">
    <source>
        <dbReference type="Proteomes" id="UP000001349"/>
    </source>
</evidence>
<feature type="domain" description="SWIM-type" evidence="3">
    <location>
        <begin position="52"/>
        <end position="92"/>
    </location>
</feature>
<evidence type="ECO:0000259" key="5">
    <source>
        <dbReference type="PROSITE" id="PS51194"/>
    </source>
</evidence>
<dbReference type="InterPro" id="IPR007527">
    <property type="entry name" value="Znf_SWIM"/>
</dbReference>
<keyword evidence="2" id="KW-0863">Zinc-finger</keyword>
<proteinExistence type="predicted"/>
<keyword evidence="2" id="KW-0479">Metal-binding</keyword>
<dbReference type="SMART" id="SM00490">
    <property type="entry name" value="HELICc"/>
    <property type="match status" value="1"/>
</dbReference>
<dbReference type="AlphaFoldDB" id="B8I283"/>
<dbReference type="SMART" id="SM00487">
    <property type="entry name" value="DEXDc"/>
    <property type="match status" value="1"/>
</dbReference>
<name>B8I283_RUMCH</name>
<dbReference type="InterPro" id="IPR001650">
    <property type="entry name" value="Helicase_C-like"/>
</dbReference>
<accession>B8I283</accession>
<evidence type="ECO:0000259" key="3">
    <source>
        <dbReference type="PROSITE" id="PS50966"/>
    </source>
</evidence>
<dbReference type="PROSITE" id="PS51194">
    <property type="entry name" value="HELICASE_CTER"/>
    <property type="match status" value="1"/>
</dbReference>
<dbReference type="Proteomes" id="UP000001349">
    <property type="component" value="Chromosome"/>
</dbReference>
<dbReference type="Pfam" id="PF00271">
    <property type="entry name" value="Helicase_C"/>
    <property type="match status" value="1"/>
</dbReference>
<dbReference type="PANTHER" id="PTHR10799">
    <property type="entry name" value="SNF2/RAD54 HELICASE FAMILY"/>
    <property type="match status" value="1"/>
</dbReference>
<dbReference type="GO" id="GO:0005524">
    <property type="term" value="F:ATP binding"/>
    <property type="evidence" value="ECO:0007669"/>
    <property type="project" value="InterPro"/>
</dbReference>
<dbReference type="HOGENOM" id="CLU_000315_21_1_9"/>
<dbReference type="RefSeq" id="WP_015926798.1">
    <property type="nucleotide sequence ID" value="NC_011898.1"/>
</dbReference>
<dbReference type="InterPro" id="IPR014001">
    <property type="entry name" value="Helicase_ATP-bd"/>
</dbReference>
<gene>
    <name evidence="6" type="ordered locus">Ccel_3458</name>
</gene>
<dbReference type="Pfam" id="PF00176">
    <property type="entry name" value="SNF2-rel_dom"/>
    <property type="match status" value="1"/>
</dbReference>
<dbReference type="CDD" id="cd18012">
    <property type="entry name" value="DEXQc_arch_SWI2_SNF2"/>
    <property type="match status" value="1"/>
</dbReference>
<keyword evidence="2" id="KW-0862">Zinc</keyword>
<dbReference type="SUPFAM" id="SSF52540">
    <property type="entry name" value="P-loop containing nucleoside triphosphate hydrolases"/>
    <property type="match status" value="2"/>
</dbReference>
<dbReference type="InterPro" id="IPR038718">
    <property type="entry name" value="SNF2-like_sf"/>
</dbReference>
<dbReference type="EMBL" id="CP001348">
    <property type="protein sequence ID" value="ACL77746.1"/>
    <property type="molecule type" value="Genomic_DNA"/>
</dbReference>
<dbReference type="Pfam" id="PF08455">
    <property type="entry name" value="SNF2_assoc"/>
    <property type="match status" value="1"/>
</dbReference>
<dbReference type="FunFam" id="3.40.50.300:FF:000533">
    <property type="entry name" value="Helicase, Snf2 family"/>
    <property type="match status" value="1"/>
</dbReference>
<feature type="domain" description="Helicase ATP-binding" evidence="4">
    <location>
        <begin position="628"/>
        <end position="789"/>
    </location>
</feature>
<dbReference type="eggNOG" id="COG0553">
    <property type="taxonomic scope" value="Bacteria"/>
</dbReference>
<dbReference type="InterPro" id="IPR000330">
    <property type="entry name" value="SNF2_N"/>
</dbReference>
<dbReference type="Pfam" id="PF04434">
    <property type="entry name" value="SWIM"/>
    <property type="match status" value="1"/>
</dbReference>
<protein>
    <submittedName>
        <fullName evidence="6">SNF2-related protein</fullName>
    </submittedName>
</protein>
<sequence>MFKISKEAIYSLSTPLRYKKGMDYFRDRRVKSLSFNQEMLLFDASVLGTRPYNVQAQFAKSGNLTDYSCTCSDFEKNNKCCKHIAAVLFLIKEKDEQGFFNSSVQKKAAKDIFQFFSDKSSGVKLPVNMEFNLELINRKYSVSKRGPLAALSLRIGRDRLYIVRNIRQLLECLKNNTEIVFGKGFTFDPSIHDFRENDKSVILYLQEIWQNENLVHYFTGELSKYSTFIDKDIFLSGAALKRLLQLLHDTQFNVIHNNIKIQNVIIKNQDLPLEFTLTGNASSIDLNINTNLPLDQITSDSEYFLYGDTIYRVSTAQREYFKPFFNYMQQENVNRITFIEKDKERFFSEVLPYVEKTGKVYIDENVQEMVQRVNFEPEIYLDKFEDIITADVKFKYGDRIINPFSAFGDQVSMGKILVRDMEKEGVILDLLGESDFKVNANRIYLDEEEKIFDFVNTIVPKLQEYTQIFYSESFKSMTMKRLPSFSGFLRLNTLNNFLEFSFDMEGVGRDELSSIFRNVREKKKYFRLKNGAFLPLDSDGLVTMSELIDQLGLTMDDLDSELVQLPMYRAFFIDGMLKETGMKFFERNKAFKDLVHDIQEPSETEFQIPETLKGILRNYQKLGFKWLKTLSTYGLGGILADDMGLGKTLQVITLLQYDKNVSGPATSIVIVPTSLIYNWCSEVDKFAPDLKITAVVGNKAEREELIRESVNSDVIVTSYALIRRDIEDYKDYIFRYCILDEAQHIKNPASQAAKAVKQLVSQHRFALTGTPMENNLTELWSVFDFILPGYLRSHGKFVEKFESPISKGDNSALVSLSKQLKPFILRRLKQDVLKELPEKIEHTIEADLTDEQKKLYVAYLEKAKGDILKEINENGYERSQIKILSVLTRLRQLCCHPSLFVDNYEGDSGKLLLLKEIVGDSLTSGHRILLFSQFTSMLAIIRQWLQEDGIDYLYLDGSTPADERMKMVTNFNNGQGQIFLLSLKSGGTGLNLTGADTVIHYDPWWNPAVEDQATDRAYRIGQLKTVHVMKLVTHGTIEEKILHLKDRKKQLVDAVIQSGETLITKLTKEELTELFEI</sequence>
<evidence type="ECO:0000313" key="6">
    <source>
        <dbReference type="EMBL" id="ACL77746.1"/>
    </source>
</evidence>
<dbReference type="PROSITE" id="PS51192">
    <property type="entry name" value="HELICASE_ATP_BIND_1"/>
    <property type="match status" value="1"/>
</dbReference>
<dbReference type="Gene3D" id="3.40.50.10810">
    <property type="entry name" value="Tandem AAA-ATPase domain"/>
    <property type="match status" value="1"/>
</dbReference>
<dbReference type="STRING" id="394503.Ccel_3458"/>
<keyword evidence="7" id="KW-1185">Reference proteome</keyword>
<dbReference type="GO" id="GO:0008270">
    <property type="term" value="F:zinc ion binding"/>
    <property type="evidence" value="ECO:0007669"/>
    <property type="project" value="UniProtKB-KW"/>
</dbReference>
<dbReference type="Gene3D" id="3.40.50.300">
    <property type="entry name" value="P-loop containing nucleotide triphosphate hydrolases"/>
    <property type="match status" value="1"/>
</dbReference>
<dbReference type="InterPro" id="IPR027417">
    <property type="entry name" value="P-loop_NTPase"/>
</dbReference>
<dbReference type="PROSITE" id="PS50966">
    <property type="entry name" value="ZF_SWIM"/>
    <property type="match status" value="1"/>
</dbReference>
<dbReference type="KEGG" id="cce:Ccel_3458"/>
<dbReference type="GO" id="GO:0016787">
    <property type="term" value="F:hydrolase activity"/>
    <property type="evidence" value="ECO:0007669"/>
    <property type="project" value="UniProtKB-KW"/>
</dbReference>
<reference evidence="6 7" key="1">
    <citation type="submission" date="2009-01" db="EMBL/GenBank/DDBJ databases">
        <title>Complete sequence of Clostridium cellulolyticum H10.</title>
        <authorList>
            <consortium name="US DOE Joint Genome Institute"/>
            <person name="Lucas S."/>
            <person name="Copeland A."/>
            <person name="Lapidus A."/>
            <person name="Glavina del Rio T."/>
            <person name="Dalin E."/>
            <person name="Tice H."/>
            <person name="Bruce D."/>
            <person name="Goodwin L."/>
            <person name="Pitluck S."/>
            <person name="Chertkov O."/>
            <person name="Saunders E."/>
            <person name="Brettin T."/>
            <person name="Detter J.C."/>
            <person name="Han C."/>
            <person name="Larimer F."/>
            <person name="Land M."/>
            <person name="Hauser L."/>
            <person name="Kyrpides N."/>
            <person name="Ivanova N."/>
            <person name="Zhou J."/>
            <person name="Richardson P."/>
        </authorList>
    </citation>
    <scope>NUCLEOTIDE SEQUENCE [LARGE SCALE GENOMIC DNA]</scope>
    <source>
        <strain evidence="7">ATCC 35319 / DSM 5812 / JCM 6584 / H10</strain>
    </source>
</reference>
<evidence type="ECO:0000259" key="4">
    <source>
        <dbReference type="PROSITE" id="PS51192"/>
    </source>
</evidence>